<dbReference type="GO" id="GO:0072344">
    <property type="term" value="P:rescue of stalled ribosome"/>
    <property type="evidence" value="ECO:0007669"/>
    <property type="project" value="TreeGrafter"/>
</dbReference>
<evidence type="ECO:0000256" key="5">
    <source>
        <dbReference type="SAM" id="Coils"/>
    </source>
</evidence>
<dbReference type="PANTHER" id="PTHR15239:SF6">
    <property type="entry name" value="RIBOSOME QUALITY CONTROL COMPLEX SUBUNIT NEMF"/>
    <property type="match status" value="1"/>
</dbReference>
<name>A0A8S3YHC0_9EUPU</name>
<reference evidence="9" key="1">
    <citation type="submission" date="2021-04" db="EMBL/GenBank/DDBJ databases">
        <authorList>
            <consortium name="Molecular Ecology Group"/>
        </authorList>
    </citation>
    <scope>NUCLEOTIDE SEQUENCE</scope>
</reference>
<feature type="compositionally biased region" description="Basic and acidic residues" evidence="6">
    <location>
        <begin position="713"/>
        <end position="727"/>
    </location>
</feature>
<protein>
    <recommendedName>
        <fullName evidence="11">Serologically defined colon cancer antigen 1</fullName>
    </recommendedName>
</protein>
<gene>
    <name evidence="9" type="ORF">CUNI_LOCUS250</name>
</gene>
<feature type="compositionally biased region" description="Acidic residues" evidence="6">
    <location>
        <begin position="814"/>
        <end position="823"/>
    </location>
</feature>
<dbReference type="GO" id="GO:0000049">
    <property type="term" value="F:tRNA binding"/>
    <property type="evidence" value="ECO:0007669"/>
    <property type="project" value="TreeGrafter"/>
</dbReference>
<proteinExistence type="inferred from homology"/>
<feature type="region of interest" description="Disordered" evidence="6">
    <location>
        <begin position="484"/>
        <end position="584"/>
    </location>
</feature>
<dbReference type="OrthoDB" id="207084at2759"/>
<dbReference type="GO" id="GO:1990116">
    <property type="term" value="P:ribosome-associated ubiquitin-dependent protein catabolic process"/>
    <property type="evidence" value="ECO:0007669"/>
    <property type="project" value="TreeGrafter"/>
</dbReference>
<keyword evidence="10" id="KW-1185">Reference proteome</keyword>
<feature type="compositionally biased region" description="Basic residues" evidence="6">
    <location>
        <begin position="702"/>
        <end position="712"/>
    </location>
</feature>
<organism evidence="9 10">
    <name type="scientific">Candidula unifasciata</name>
    <dbReference type="NCBI Taxonomy" id="100452"/>
    <lineage>
        <taxon>Eukaryota</taxon>
        <taxon>Metazoa</taxon>
        <taxon>Spiralia</taxon>
        <taxon>Lophotrochozoa</taxon>
        <taxon>Mollusca</taxon>
        <taxon>Gastropoda</taxon>
        <taxon>Heterobranchia</taxon>
        <taxon>Euthyneura</taxon>
        <taxon>Panpulmonata</taxon>
        <taxon>Eupulmonata</taxon>
        <taxon>Stylommatophora</taxon>
        <taxon>Helicina</taxon>
        <taxon>Helicoidea</taxon>
        <taxon>Geomitridae</taxon>
        <taxon>Candidula</taxon>
    </lineage>
</organism>
<evidence type="ECO:0000256" key="4">
    <source>
        <dbReference type="ARBA" id="ARBA00023054"/>
    </source>
</evidence>
<evidence type="ECO:0000313" key="9">
    <source>
        <dbReference type="EMBL" id="CAG5114692.1"/>
    </source>
</evidence>
<evidence type="ECO:0000256" key="2">
    <source>
        <dbReference type="ARBA" id="ARBA00008318"/>
    </source>
</evidence>
<evidence type="ECO:0000259" key="8">
    <source>
        <dbReference type="Pfam" id="PF11923"/>
    </source>
</evidence>
<dbReference type="Pfam" id="PF11923">
    <property type="entry name" value="NFACT-C"/>
    <property type="match status" value="1"/>
</dbReference>
<dbReference type="GO" id="GO:0005737">
    <property type="term" value="C:cytoplasm"/>
    <property type="evidence" value="ECO:0007669"/>
    <property type="project" value="UniProtKB-SubCell"/>
</dbReference>
<dbReference type="InterPro" id="IPR008532">
    <property type="entry name" value="NFACT_RNA-bd"/>
</dbReference>
<dbReference type="InterPro" id="IPR051608">
    <property type="entry name" value="RQC_Subunit_NEMF"/>
</dbReference>
<dbReference type="PANTHER" id="PTHR15239">
    <property type="entry name" value="NUCLEAR EXPORT MEDIATOR FACTOR NEMF"/>
    <property type="match status" value="1"/>
</dbReference>
<evidence type="ECO:0008006" key="11">
    <source>
        <dbReference type="Google" id="ProtNLM"/>
    </source>
</evidence>
<dbReference type="GO" id="GO:1990112">
    <property type="term" value="C:RQC complex"/>
    <property type="evidence" value="ECO:0007669"/>
    <property type="project" value="TreeGrafter"/>
</dbReference>
<dbReference type="InterPro" id="IPR021846">
    <property type="entry name" value="NFACT-C"/>
</dbReference>
<comment type="subcellular location">
    <subcellularLocation>
        <location evidence="1">Cytoplasm</location>
    </subcellularLocation>
</comment>
<feature type="compositionally biased region" description="Basic and acidic residues" evidence="6">
    <location>
        <begin position="773"/>
        <end position="783"/>
    </location>
</feature>
<evidence type="ECO:0000256" key="1">
    <source>
        <dbReference type="ARBA" id="ARBA00004496"/>
    </source>
</evidence>
<dbReference type="AlphaFoldDB" id="A0A8S3YHC0"/>
<feature type="region of interest" description="Disordered" evidence="6">
    <location>
        <begin position="604"/>
        <end position="832"/>
    </location>
</feature>
<comment type="caution">
    <text evidence="9">The sequence shown here is derived from an EMBL/GenBank/DDBJ whole genome shotgun (WGS) entry which is preliminary data.</text>
</comment>
<evidence type="ECO:0000313" key="10">
    <source>
        <dbReference type="Proteomes" id="UP000678393"/>
    </source>
</evidence>
<feature type="non-terminal residue" evidence="9">
    <location>
        <position position="927"/>
    </location>
</feature>
<sequence length="927" mass="103315">IMEIMKAGKDGDLLKKLLIPNLDYGPAIIDHVLLGAGFPENVKIGKGFTLDADFPRLMSAIHEAEDLLKKFMAEPCKGYIIKKKDRKPNPQPGEEEEIWLYEEFHPYLYRQHSKMAVSEFDRFDQAIDEFFSKIESQRMDLKIIQQEKTILKKLEHVKKDNEKRIEGLQKEQETDIQRGQLIEMNLDLVDKAILIVNSAVANQIDWTEIWNLVKEAQINGDHVANAIKALKLDSNQITLLLHDPFAAADTGTEHLKPMRVDIDLGLSAYGNSKKYFDKKRQAAKKQQKTVEASKKALKSAEKKTKQTLKEVATAASINKTRKTFWFEKFLWFISSENYLVIGGRDQQQNELIVKRYLRPGDLYVHADLHGASSCVIKNPGGNPVPPKTLNEAGTMAICNSAAWDSKVVTSAWWVYHDQVSKTAPSGEYLTTGSFMIRGRKNFLPPSYLIYGFGFMFKLEDGSVERHKGERRVKVTDDDAMSVTDSAAASIQESDDIDIDISDGSSSEAEEESATASNDPSHHTDVGNGENNEETSQINDENISEEGDAEVKSEPAVDKVPTSEAKVSSADTEKEKGDVQSFEFPDTSINLLHVKGDKYELHREWSTASTNSDKPDTFFLGDGMPVTLGEKISSKSGKLSAKQRRDMKKQKKGPTNDKSQSEDEDKVSQDPDGATIDAEVESDSRDKFKPDNSSCSQAGQPKRGQRAKIKKIKEKYADQDEEERRLKMEILASAGPQKDDKKAKGKKGKGHEYPKQQKPNQGPKAAAQKNHAQKTPESHDHVPDLDVADELDKITIANEPGEETISAATHKQDPDSDGEKDEEANTGSDETVLNSLTGIPLPEDEILFAVPVCAPYSALLNYKYKVKLMPGSGKKGKAVKTALNMFVHEKTATSREKDLLKIQKDVDLARNVPGKVKVAAPNIHKHKK</sequence>
<keyword evidence="4 5" id="KW-0175">Coiled coil</keyword>
<feature type="coiled-coil region" evidence="5">
    <location>
        <begin position="283"/>
        <end position="310"/>
    </location>
</feature>
<dbReference type="Pfam" id="PF05670">
    <property type="entry name" value="NFACT-R_1"/>
    <property type="match status" value="1"/>
</dbReference>
<feature type="domain" description="NFACT protein C-terminal" evidence="8">
    <location>
        <begin position="828"/>
        <end position="917"/>
    </location>
</feature>
<dbReference type="Proteomes" id="UP000678393">
    <property type="component" value="Unassembled WGS sequence"/>
</dbReference>
<comment type="similarity">
    <text evidence="2">Belongs to the NEMF family.</text>
</comment>
<feature type="compositionally biased region" description="Basic residues" evidence="6">
    <location>
        <begin position="640"/>
        <end position="651"/>
    </location>
</feature>
<accession>A0A8S3YHC0</accession>
<evidence type="ECO:0000256" key="6">
    <source>
        <dbReference type="SAM" id="MobiDB-lite"/>
    </source>
</evidence>
<evidence type="ECO:0000259" key="7">
    <source>
        <dbReference type="Pfam" id="PF05670"/>
    </source>
</evidence>
<keyword evidence="3" id="KW-0963">Cytoplasm</keyword>
<dbReference type="EMBL" id="CAJHNH020000025">
    <property type="protein sequence ID" value="CAG5114692.1"/>
    <property type="molecule type" value="Genomic_DNA"/>
</dbReference>
<feature type="domain" description="NFACT RNA-binding" evidence="7">
    <location>
        <begin position="328"/>
        <end position="438"/>
    </location>
</feature>
<dbReference type="GO" id="GO:0043023">
    <property type="term" value="F:ribosomal large subunit binding"/>
    <property type="evidence" value="ECO:0007669"/>
    <property type="project" value="TreeGrafter"/>
</dbReference>
<evidence type="ECO:0000256" key="3">
    <source>
        <dbReference type="ARBA" id="ARBA00022490"/>
    </source>
</evidence>